<dbReference type="Proteomes" id="UP000186040">
    <property type="component" value="Unassembled WGS sequence"/>
</dbReference>
<feature type="chain" id="PRO_5012028348" description="Lipoprotein" evidence="1">
    <location>
        <begin position="22"/>
        <end position="279"/>
    </location>
</feature>
<accession>A0A1Q9LFR8</accession>
<name>A0A1Q9LFR8_9PSEU</name>
<protein>
    <recommendedName>
        <fullName evidence="4">Lipoprotein</fullName>
    </recommendedName>
</protein>
<gene>
    <name evidence="2" type="ORF">BJP25_30450</name>
</gene>
<evidence type="ECO:0000313" key="3">
    <source>
        <dbReference type="Proteomes" id="UP000186040"/>
    </source>
</evidence>
<comment type="caution">
    <text evidence="2">The sequence shown here is derived from an EMBL/GenBank/DDBJ whole genome shotgun (WGS) entry which is preliminary data.</text>
</comment>
<keyword evidence="3" id="KW-1185">Reference proteome</keyword>
<organism evidence="2 3">
    <name type="scientific">Actinokineospora bangkokensis</name>
    <dbReference type="NCBI Taxonomy" id="1193682"/>
    <lineage>
        <taxon>Bacteria</taxon>
        <taxon>Bacillati</taxon>
        <taxon>Actinomycetota</taxon>
        <taxon>Actinomycetes</taxon>
        <taxon>Pseudonocardiales</taxon>
        <taxon>Pseudonocardiaceae</taxon>
        <taxon>Actinokineospora</taxon>
    </lineage>
</organism>
<evidence type="ECO:0000313" key="2">
    <source>
        <dbReference type="EMBL" id="OLR90881.1"/>
    </source>
</evidence>
<dbReference type="EMBL" id="MKQR01000026">
    <property type="protein sequence ID" value="OLR90881.1"/>
    <property type="molecule type" value="Genomic_DNA"/>
</dbReference>
<dbReference type="AlphaFoldDB" id="A0A1Q9LFR8"/>
<reference evidence="2 3" key="1">
    <citation type="submission" date="2016-10" db="EMBL/GenBank/DDBJ databases">
        <title>The Draft Genome Sequence of Actinokineospora bangkokensis 44EHWT reveals the biosynthetic pathway of antifungal compounds Thailandins with unusual extender unit butylmalonyl-CoA.</title>
        <authorList>
            <person name="Greule A."/>
            <person name="Intra B."/>
            <person name="Flemming S."/>
            <person name="Rommel M.G."/>
            <person name="Panbangred W."/>
            <person name="Bechthold A."/>
        </authorList>
    </citation>
    <scope>NUCLEOTIDE SEQUENCE [LARGE SCALE GENOMIC DNA]</scope>
    <source>
        <strain evidence="2 3">44EHW</strain>
    </source>
</reference>
<dbReference type="STRING" id="1193682.BJP25_30450"/>
<feature type="signal peptide" evidence="1">
    <location>
        <begin position="1"/>
        <end position="21"/>
    </location>
</feature>
<dbReference type="RefSeq" id="WP_075977553.1">
    <property type="nucleotide sequence ID" value="NZ_MKQR01000026.1"/>
</dbReference>
<evidence type="ECO:0000256" key="1">
    <source>
        <dbReference type="SAM" id="SignalP"/>
    </source>
</evidence>
<keyword evidence="1" id="KW-0732">Signal</keyword>
<proteinExistence type="predicted"/>
<evidence type="ECO:0008006" key="4">
    <source>
        <dbReference type="Google" id="ProtNLM"/>
    </source>
</evidence>
<dbReference type="PROSITE" id="PS51257">
    <property type="entry name" value="PROKAR_LIPOPROTEIN"/>
    <property type="match status" value="1"/>
</dbReference>
<dbReference type="OrthoDB" id="3694227at2"/>
<sequence length="279" mass="29058">MRKRAASVLAGLLLAAGCAEAKQVEPPADFTDAVRALLDGATFGARTCGVVFDRDPDANVYAWADATVPAASLDALRAKAISAGWQPVRTDRYALALSGRDSRRLAATVQGDRAEVRVESVRCSAVPTDKLPDEAFHEIELTGAQRAALDPVFPATLALARGFGAAAGAQLDPAVFPAAAAQPPASWLALCQDGPAFGVRLTASVSQELPASTDVEAVHAALAATPGAGWSVDPQLTGQRSWVTATRDRVKVSTFLDKRAGHPVEFELRVEAPGCLPPA</sequence>